<sequence length="45" mass="4971">MARSDTVYDINCPAARPTRAAALLLACILSVPVFLILSLINWLFH</sequence>
<evidence type="ECO:0000313" key="3">
    <source>
        <dbReference type="Proteomes" id="UP001255416"/>
    </source>
</evidence>
<reference evidence="3" key="1">
    <citation type="submission" date="2023-05" db="EMBL/GenBank/DDBJ databases">
        <title>Sedimentitalea sp. nov. JM2-8.</title>
        <authorList>
            <person name="Huang J."/>
        </authorList>
    </citation>
    <scope>NUCLEOTIDE SEQUENCE [LARGE SCALE GENOMIC DNA]</scope>
    <source>
        <strain evidence="3">KHS03</strain>
    </source>
</reference>
<feature type="transmembrane region" description="Helical" evidence="1">
    <location>
        <begin position="21"/>
        <end position="44"/>
    </location>
</feature>
<evidence type="ECO:0000313" key="2">
    <source>
        <dbReference type="EMBL" id="MDU9003802.1"/>
    </source>
</evidence>
<protein>
    <submittedName>
        <fullName evidence="2">Uncharacterized protein</fullName>
    </submittedName>
</protein>
<accession>A0ABU3VC91</accession>
<dbReference type="Proteomes" id="UP001255416">
    <property type="component" value="Unassembled WGS sequence"/>
</dbReference>
<keyword evidence="1" id="KW-0812">Transmembrane</keyword>
<keyword evidence="1" id="KW-1133">Transmembrane helix</keyword>
<proteinExistence type="predicted"/>
<comment type="caution">
    <text evidence="2">The sequence shown here is derived from an EMBL/GenBank/DDBJ whole genome shotgun (WGS) entry which is preliminary data.</text>
</comment>
<dbReference type="EMBL" id="JASMWN010000004">
    <property type="protein sequence ID" value="MDU9003802.1"/>
    <property type="molecule type" value="Genomic_DNA"/>
</dbReference>
<dbReference type="RefSeq" id="WP_316774957.1">
    <property type="nucleotide sequence ID" value="NZ_JASMWN010000004.1"/>
</dbReference>
<gene>
    <name evidence="2" type="ORF">QO231_08035</name>
</gene>
<organism evidence="2 3">
    <name type="scientific">Sedimentitalea todarodis</name>
    <dbReference type="NCBI Taxonomy" id="1631240"/>
    <lineage>
        <taxon>Bacteria</taxon>
        <taxon>Pseudomonadati</taxon>
        <taxon>Pseudomonadota</taxon>
        <taxon>Alphaproteobacteria</taxon>
        <taxon>Rhodobacterales</taxon>
        <taxon>Paracoccaceae</taxon>
        <taxon>Sedimentitalea</taxon>
    </lineage>
</organism>
<keyword evidence="1" id="KW-0472">Membrane</keyword>
<evidence type="ECO:0000256" key="1">
    <source>
        <dbReference type="SAM" id="Phobius"/>
    </source>
</evidence>
<keyword evidence="3" id="KW-1185">Reference proteome</keyword>
<name>A0ABU3VC91_9RHOB</name>